<reference evidence="4" key="1">
    <citation type="submission" date="2017-02" db="UniProtKB">
        <authorList>
            <consortium name="WormBaseParasite"/>
        </authorList>
    </citation>
    <scope>IDENTIFICATION</scope>
</reference>
<feature type="compositionally biased region" description="Basic and acidic residues" evidence="1">
    <location>
        <begin position="56"/>
        <end position="68"/>
    </location>
</feature>
<feature type="compositionally biased region" description="Basic and acidic residues" evidence="1">
    <location>
        <begin position="38"/>
        <end position="49"/>
    </location>
</feature>
<dbReference type="EMBL" id="UZAF01016681">
    <property type="protein sequence ID" value="VDO32213.1"/>
    <property type="molecule type" value="Genomic_DNA"/>
</dbReference>
<accession>A0A0N4WAV1</accession>
<evidence type="ECO:0000313" key="4">
    <source>
        <dbReference type="WBParaSite" id="HPLM_0000754001-mRNA-1"/>
    </source>
</evidence>
<feature type="region of interest" description="Disordered" evidence="1">
    <location>
        <begin position="34"/>
        <end position="68"/>
    </location>
</feature>
<evidence type="ECO:0000313" key="3">
    <source>
        <dbReference type="Proteomes" id="UP000268014"/>
    </source>
</evidence>
<evidence type="ECO:0000313" key="2">
    <source>
        <dbReference type="EMBL" id="VDO32213.1"/>
    </source>
</evidence>
<sequence>MKVESQGLEIASIKSSLKTVAVVIASTPVKQSVGTNQKVEHDVREVKEEEGYEDSELVKEYDAEPLKD</sequence>
<organism evidence="4">
    <name type="scientific">Haemonchus placei</name>
    <name type="common">Barber's pole worm</name>
    <dbReference type="NCBI Taxonomy" id="6290"/>
    <lineage>
        <taxon>Eukaryota</taxon>
        <taxon>Metazoa</taxon>
        <taxon>Ecdysozoa</taxon>
        <taxon>Nematoda</taxon>
        <taxon>Chromadorea</taxon>
        <taxon>Rhabditida</taxon>
        <taxon>Rhabditina</taxon>
        <taxon>Rhabditomorpha</taxon>
        <taxon>Strongyloidea</taxon>
        <taxon>Trichostrongylidae</taxon>
        <taxon>Haemonchus</taxon>
    </lineage>
</organism>
<gene>
    <name evidence="2" type="ORF">HPLM_LOCUS7532</name>
</gene>
<name>A0A0N4WAV1_HAEPC</name>
<dbReference type="AlphaFoldDB" id="A0A0N4WAV1"/>
<dbReference type="WBParaSite" id="HPLM_0000754001-mRNA-1">
    <property type="protein sequence ID" value="HPLM_0000754001-mRNA-1"/>
    <property type="gene ID" value="HPLM_0000754001"/>
</dbReference>
<evidence type="ECO:0000256" key="1">
    <source>
        <dbReference type="SAM" id="MobiDB-lite"/>
    </source>
</evidence>
<dbReference type="Proteomes" id="UP000268014">
    <property type="component" value="Unassembled WGS sequence"/>
</dbReference>
<protein>
    <submittedName>
        <fullName evidence="4">Ovule protein</fullName>
    </submittedName>
</protein>
<proteinExistence type="predicted"/>
<reference evidence="2 3" key="2">
    <citation type="submission" date="2018-11" db="EMBL/GenBank/DDBJ databases">
        <authorList>
            <consortium name="Pathogen Informatics"/>
        </authorList>
    </citation>
    <scope>NUCLEOTIDE SEQUENCE [LARGE SCALE GENOMIC DNA]</scope>
    <source>
        <strain evidence="2 3">MHpl1</strain>
    </source>
</reference>
<keyword evidence="3" id="KW-1185">Reference proteome</keyword>